<keyword evidence="3 5" id="KW-0732">Signal</keyword>
<evidence type="ECO:0000256" key="2">
    <source>
        <dbReference type="ARBA" id="ARBA00022448"/>
    </source>
</evidence>
<evidence type="ECO:0000313" key="7">
    <source>
        <dbReference type="Proteomes" id="UP000743001"/>
    </source>
</evidence>
<comment type="similarity">
    <text evidence="1">Belongs to the bacterial solute-binding protein 9 family.</text>
</comment>
<proteinExistence type="inferred from homology"/>
<dbReference type="PANTHER" id="PTHR42953">
    <property type="entry name" value="HIGH-AFFINITY ZINC UPTAKE SYSTEM PROTEIN ZNUA-RELATED"/>
    <property type="match status" value="1"/>
</dbReference>
<sequence>MKFWKHSVTVLFLSIMLVVAGCGSNANNAGSNQNAAPDSTPVNNAAGEKLKVKTSFYPMYEFTRQVAGDLAEVENLVPAGVEPHDWEPSPQDMAAITDADVFVYNGAGMESWAEQVLDSAAGQHVLVIEASKGLEIMEGTPHSHDHEGDDHAHEEEGHDHDEADHAHEGEEAHSHEEADHDHEGEDHAHDEADHAHEEEAHDHEGEEAHSHDHDHDHGGLDPHVWLSPAMAIQQVRNIEKGLSEAAPEHKEAFKANADAYVAQLEALDKEFQEGLKDSLRKDFITQHAAFGYLAKQYGLTQVPIAGLSPEQEPSAAQMAEIIEFAKEHNVKTIFFETLVSSKVADTIAAELGAKSAVLNPIEGLTEEDIAGGLDYLGLMRQNLEALKAALNE</sequence>
<gene>
    <name evidence="6" type="ORF">KQJ23_05575</name>
</gene>
<dbReference type="InterPro" id="IPR050492">
    <property type="entry name" value="Bact_metal-bind_prot9"/>
</dbReference>
<dbReference type="PROSITE" id="PS51257">
    <property type="entry name" value="PROKAR_LIPOPROTEIN"/>
    <property type="match status" value="1"/>
</dbReference>
<evidence type="ECO:0000256" key="5">
    <source>
        <dbReference type="SAM" id="SignalP"/>
    </source>
</evidence>
<dbReference type="RefSeq" id="WP_216477708.1">
    <property type="nucleotide sequence ID" value="NZ_JAHLQJ010000004.1"/>
</dbReference>
<feature type="region of interest" description="Disordered" evidence="4">
    <location>
        <begin position="138"/>
        <end position="223"/>
    </location>
</feature>
<dbReference type="Proteomes" id="UP000743001">
    <property type="component" value="Unassembled WGS sequence"/>
</dbReference>
<dbReference type="Pfam" id="PF01297">
    <property type="entry name" value="ZnuA"/>
    <property type="match status" value="1"/>
</dbReference>
<organism evidence="6 7">
    <name type="scientific">Paenibacillus brevis</name>
    <dbReference type="NCBI Taxonomy" id="2841508"/>
    <lineage>
        <taxon>Bacteria</taxon>
        <taxon>Bacillati</taxon>
        <taxon>Bacillota</taxon>
        <taxon>Bacilli</taxon>
        <taxon>Bacillales</taxon>
        <taxon>Paenibacillaceae</taxon>
        <taxon>Paenibacillus</taxon>
    </lineage>
</organism>
<dbReference type="InterPro" id="IPR006127">
    <property type="entry name" value="ZnuA-like"/>
</dbReference>
<evidence type="ECO:0000256" key="1">
    <source>
        <dbReference type="ARBA" id="ARBA00011028"/>
    </source>
</evidence>
<dbReference type="PANTHER" id="PTHR42953:SF3">
    <property type="entry name" value="HIGH-AFFINITY ZINC UPTAKE SYSTEM PROTEIN ZNUA"/>
    <property type="match status" value="1"/>
</dbReference>
<keyword evidence="2" id="KW-0813">Transport</keyword>
<protein>
    <submittedName>
        <fullName evidence="6">Zinc ABC transporter substrate-binding protein</fullName>
    </submittedName>
</protein>
<feature type="chain" id="PRO_5045089485" evidence="5">
    <location>
        <begin position="21"/>
        <end position="392"/>
    </location>
</feature>
<evidence type="ECO:0000313" key="6">
    <source>
        <dbReference type="EMBL" id="MBU5671302.1"/>
    </source>
</evidence>
<accession>A0ABS6FM80</accession>
<comment type="caution">
    <text evidence="6">The sequence shown here is derived from an EMBL/GenBank/DDBJ whole genome shotgun (WGS) entry which is preliminary data.</text>
</comment>
<name>A0ABS6FM80_9BACL</name>
<dbReference type="CDD" id="cd01017">
    <property type="entry name" value="AdcA"/>
    <property type="match status" value="1"/>
</dbReference>
<feature type="signal peptide" evidence="5">
    <location>
        <begin position="1"/>
        <end position="20"/>
    </location>
</feature>
<feature type="compositionally biased region" description="Basic and acidic residues" evidence="4">
    <location>
        <begin position="141"/>
        <end position="220"/>
    </location>
</feature>
<evidence type="ECO:0000256" key="3">
    <source>
        <dbReference type="ARBA" id="ARBA00022729"/>
    </source>
</evidence>
<evidence type="ECO:0000256" key="4">
    <source>
        <dbReference type="SAM" id="MobiDB-lite"/>
    </source>
</evidence>
<dbReference type="EMBL" id="JAHLQJ010000004">
    <property type="protein sequence ID" value="MBU5671302.1"/>
    <property type="molecule type" value="Genomic_DNA"/>
</dbReference>
<reference evidence="6 7" key="1">
    <citation type="submission" date="2021-06" db="EMBL/GenBank/DDBJ databases">
        <authorList>
            <person name="Sun Q."/>
            <person name="Li D."/>
        </authorList>
    </citation>
    <scope>NUCLEOTIDE SEQUENCE [LARGE SCALE GENOMIC DNA]</scope>
    <source>
        <strain evidence="6 7">MSJ-6</strain>
    </source>
</reference>
<keyword evidence="7" id="KW-1185">Reference proteome</keyword>